<dbReference type="InterPro" id="IPR012413">
    <property type="entry name" value="BA14K"/>
</dbReference>
<dbReference type="RefSeq" id="WP_184697839.1">
    <property type="nucleotide sequence ID" value="NZ_BAABEG010000001.1"/>
</dbReference>
<comment type="function">
    <text evidence="6">Has immunoglobulin-binding and hemagglutination properties, and can bind to mannose. Essential for virulence. May be involved in LPS biosynthesis or polysaccharide transport.</text>
</comment>
<organism evidence="7 8">
    <name type="scientific">Aminobacter aganoensis</name>
    <dbReference type="NCBI Taxonomy" id="83264"/>
    <lineage>
        <taxon>Bacteria</taxon>
        <taxon>Pseudomonadati</taxon>
        <taxon>Pseudomonadota</taxon>
        <taxon>Alphaproteobacteria</taxon>
        <taxon>Hyphomicrobiales</taxon>
        <taxon>Phyllobacteriaceae</taxon>
        <taxon>Aminobacter</taxon>
    </lineage>
</organism>
<comment type="subcellular location">
    <subcellularLocation>
        <location evidence="1">Membrane</location>
        <topology evidence="1">Single-pass membrane protein</topology>
    </subcellularLocation>
</comment>
<evidence type="ECO:0000256" key="6">
    <source>
        <dbReference type="ARBA" id="ARBA00025321"/>
    </source>
</evidence>
<evidence type="ECO:0000256" key="5">
    <source>
        <dbReference type="ARBA" id="ARBA00022734"/>
    </source>
</evidence>
<keyword evidence="8" id="KW-1185">Reference proteome</keyword>
<evidence type="ECO:0000256" key="1">
    <source>
        <dbReference type="ARBA" id="ARBA00004167"/>
    </source>
</evidence>
<evidence type="ECO:0000256" key="4">
    <source>
        <dbReference type="ARBA" id="ARBA00022475"/>
    </source>
</evidence>
<evidence type="ECO:0000313" key="8">
    <source>
        <dbReference type="Proteomes" id="UP000536262"/>
    </source>
</evidence>
<accession>A0A7X0KIZ2</accession>
<protein>
    <recommendedName>
        <fullName evidence="3">Lectin-like protein BA14k</fullName>
    </recommendedName>
</protein>
<evidence type="ECO:0000313" key="7">
    <source>
        <dbReference type="EMBL" id="MBB6352891.1"/>
    </source>
</evidence>
<evidence type="ECO:0000256" key="3">
    <source>
        <dbReference type="ARBA" id="ARBA00020552"/>
    </source>
</evidence>
<keyword evidence="4" id="KW-0472">Membrane</keyword>
<comment type="caution">
    <text evidence="7">The sequence shown here is derived from an EMBL/GenBank/DDBJ whole genome shotgun (WGS) entry which is preliminary data.</text>
</comment>
<proteinExistence type="inferred from homology"/>
<dbReference type="Pfam" id="PF07886">
    <property type="entry name" value="BA14K"/>
    <property type="match status" value="1"/>
</dbReference>
<reference evidence="7 8" key="1">
    <citation type="submission" date="2020-08" db="EMBL/GenBank/DDBJ databases">
        <title>Genomic Encyclopedia of Type Strains, Phase IV (KMG-IV): sequencing the most valuable type-strain genomes for metagenomic binning, comparative biology and taxonomic classification.</title>
        <authorList>
            <person name="Goeker M."/>
        </authorList>
    </citation>
    <scope>NUCLEOTIDE SEQUENCE [LARGE SCALE GENOMIC DNA]</scope>
    <source>
        <strain evidence="7 8">DSM 7051</strain>
    </source>
</reference>
<name>A0A7X0KIZ2_9HYPH</name>
<keyword evidence="4" id="KW-1003">Cell membrane</keyword>
<gene>
    <name evidence="7" type="ORF">GGR00_000643</name>
</gene>
<dbReference type="GO" id="GO:0016020">
    <property type="term" value="C:membrane"/>
    <property type="evidence" value="ECO:0007669"/>
    <property type="project" value="UniProtKB-SubCell"/>
</dbReference>
<evidence type="ECO:0000256" key="2">
    <source>
        <dbReference type="ARBA" id="ARBA00010270"/>
    </source>
</evidence>
<sequence length="171" mass="20223">MKLSSFLRSGMLAFGLVAGLPLAASAGPIGLGQLPAAPRAATNIIPVASQLCEIRGDCRRYGRRDGWRGDNWRHNNWRGDRWRDDRRWRHRPHRRNWGGTGIYLNFGIPAYRYDEPRYYQPRYVQPRRVYRGGLSSVHVRWCYNRYRSYRAWDNTFQPYNGPRQQCWSPYS</sequence>
<dbReference type="Proteomes" id="UP000536262">
    <property type="component" value="Unassembled WGS sequence"/>
</dbReference>
<comment type="similarity">
    <text evidence="2">Belongs to the BA14k family.</text>
</comment>
<keyword evidence="5" id="KW-0430">Lectin</keyword>
<dbReference type="GO" id="GO:0030246">
    <property type="term" value="F:carbohydrate binding"/>
    <property type="evidence" value="ECO:0007669"/>
    <property type="project" value="UniProtKB-KW"/>
</dbReference>
<dbReference type="AlphaFoldDB" id="A0A7X0KIZ2"/>
<dbReference type="EMBL" id="JACHOU010000001">
    <property type="protein sequence ID" value="MBB6352891.1"/>
    <property type="molecule type" value="Genomic_DNA"/>
</dbReference>